<sequence>MQAVSRTARRALLLAFALAGAVPLARAADYPDRPVRLVVPFAAGGSSDTVSRLIAQKLTASLGQTFVVENRPGAGGNIGADAVAKAKPDGYTLLFAAGSFAVNASLYEKLPYDPLKDFDPVIHVCTVNGILVAHPSVKATSVQELIALAKAQPGTVNFASAGNGTILHLAGEMFKTAARVDMTHVPYRGSGPALADLMAGQVQVMFANMPGTLQQVKAGKLRVLAATGDKRPSSLPEVPTIAEAGLPGYQAATWFGVLAPAGTPRDIVVKLNAEFAKALSAPDLLEHLRSDGADVVGGSPEQFRAFLKSEVERWGPVIKGAGIKPN</sequence>
<name>A0A849K7L0_9BURK</name>
<dbReference type="PANTHER" id="PTHR42928:SF5">
    <property type="entry name" value="BLR1237 PROTEIN"/>
    <property type="match status" value="1"/>
</dbReference>
<organism evidence="3 4">
    <name type="scientific">Ramlibacter montanisoli</name>
    <dbReference type="NCBI Taxonomy" id="2732512"/>
    <lineage>
        <taxon>Bacteria</taxon>
        <taxon>Pseudomonadati</taxon>
        <taxon>Pseudomonadota</taxon>
        <taxon>Betaproteobacteria</taxon>
        <taxon>Burkholderiales</taxon>
        <taxon>Comamonadaceae</taxon>
        <taxon>Ramlibacter</taxon>
    </lineage>
</organism>
<evidence type="ECO:0000256" key="1">
    <source>
        <dbReference type="ARBA" id="ARBA00006987"/>
    </source>
</evidence>
<proteinExistence type="inferred from homology"/>
<dbReference type="InterPro" id="IPR042100">
    <property type="entry name" value="Bug_dom1"/>
</dbReference>
<reference evidence="3 4" key="1">
    <citation type="submission" date="2020-05" db="EMBL/GenBank/DDBJ databases">
        <authorList>
            <person name="Khan S.A."/>
            <person name="Jeon C.O."/>
            <person name="Chun B.H."/>
        </authorList>
    </citation>
    <scope>NUCLEOTIDE SEQUENCE [LARGE SCALE GENOMIC DNA]</scope>
    <source>
        <strain evidence="3 4">B156</strain>
    </source>
</reference>
<accession>A0A849K7L0</accession>
<keyword evidence="2" id="KW-0732">Signal</keyword>
<evidence type="ECO:0000313" key="4">
    <source>
        <dbReference type="Proteomes" id="UP000552954"/>
    </source>
</evidence>
<dbReference type="Gene3D" id="3.40.190.10">
    <property type="entry name" value="Periplasmic binding protein-like II"/>
    <property type="match status" value="1"/>
</dbReference>
<dbReference type="PIRSF" id="PIRSF017082">
    <property type="entry name" value="YflP"/>
    <property type="match status" value="1"/>
</dbReference>
<dbReference type="EMBL" id="JABFCS010000001">
    <property type="protein sequence ID" value="NNU42404.1"/>
    <property type="molecule type" value="Genomic_DNA"/>
</dbReference>
<dbReference type="AlphaFoldDB" id="A0A849K7L0"/>
<feature type="signal peptide" evidence="2">
    <location>
        <begin position="1"/>
        <end position="27"/>
    </location>
</feature>
<comment type="similarity">
    <text evidence="1">Belongs to the UPF0065 (bug) family.</text>
</comment>
<protein>
    <submittedName>
        <fullName evidence="3">Tripartite tricarboxylate transporter substrate binding protein</fullName>
    </submittedName>
</protein>
<dbReference type="PANTHER" id="PTHR42928">
    <property type="entry name" value="TRICARBOXYLATE-BINDING PROTEIN"/>
    <property type="match status" value="1"/>
</dbReference>
<evidence type="ECO:0000313" key="3">
    <source>
        <dbReference type="EMBL" id="NNU42404.1"/>
    </source>
</evidence>
<dbReference type="Proteomes" id="UP000552954">
    <property type="component" value="Unassembled WGS sequence"/>
</dbReference>
<keyword evidence="4" id="KW-1185">Reference proteome</keyword>
<dbReference type="SUPFAM" id="SSF53850">
    <property type="entry name" value="Periplasmic binding protein-like II"/>
    <property type="match status" value="1"/>
</dbReference>
<comment type="caution">
    <text evidence="3">The sequence shown here is derived from an EMBL/GenBank/DDBJ whole genome shotgun (WGS) entry which is preliminary data.</text>
</comment>
<dbReference type="CDD" id="cd13578">
    <property type="entry name" value="PBP2_Bug27"/>
    <property type="match status" value="1"/>
</dbReference>
<evidence type="ECO:0000256" key="2">
    <source>
        <dbReference type="SAM" id="SignalP"/>
    </source>
</evidence>
<dbReference type="InterPro" id="IPR005064">
    <property type="entry name" value="BUG"/>
</dbReference>
<feature type="chain" id="PRO_5032337045" evidence="2">
    <location>
        <begin position="28"/>
        <end position="326"/>
    </location>
</feature>
<dbReference type="Gene3D" id="3.40.190.150">
    <property type="entry name" value="Bordetella uptake gene, domain 1"/>
    <property type="match status" value="1"/>
</dbReference>
<gene>
    <name evidence="3" type="ORF">HK415_03365</name>
</gene>
<dbReference type="Pfam" id="PF03401">
    <property type="entry name" value="TctC"/>
    <property type="match status" value="1"/>
</dbReference>
<reference evidence="3 4" key="2">
    <citation type="submission" date="2020-06" db="EMBL/GenBank/DDBJ databases">
        <title>Ramlibacter rhizophilus sp. nov., isolated from rhizosphere soil of national flower Mugunghwa from South Korea.</title>
        <authorList>
            <person name="Zheng-Fei Y."/>
            <person name="Huan T."/>
        </authorList>
    </citation>
    <scope>NUCLEOTIDE SEQUENCE [LARGE SCALE GENOMIC DNA]</scope>
    <source>
        <strain evidence="3 4">B156</strain>
    </source>
</reference>
<dbReference type="RefSeq" id="WP_171556771.1">
    <property type="nucleotide sequence ID" value="NZ_JABFCS010000001.1"/>
</dbReference>